<dbReference type="AlphaFoldDB" id="A0A2P2MF22"/>
<proteinExistence type="predicted"/>
<dbReference type="EMBL" id="GGEC01048371">
    <property type="protein sequence ID" value="MBX28855.1"/>
    <property type="molecule type" value="Transcribed_RNA"/>
</dbReference>
<protein>
    <submittedName>
        <fullName evidence="1">Uncharacterized protein</fullName>
    </submittedName>
</protein>
<sequence>MGARSSHLTKKPYSQGPCIFYQMIRNSGKIFTGLQIVTSAQKDTTISLAALLVNKCRQSGRTSTVSVLCG</sequence>
<organism evidence="1">
    <name type="scientific">Rhizophora mucronata</name>
    <name type="common">Asiatic mangrove</name>
    <dbReference type="NCBI Taxonomy" id="61149"/>
    <lineage>
        <taxon>Eukaryota</taxon>
        <taxon>Viridiplantae</taxon>
        <taxon>Streptophyta</taxon>
        <taxon>Embryophyta</taxon>
        <taxon>Tracheophyta</taxon>
        <taxon>Spermatophyta</taxon>
        <taxon>Magnoliopsida</taxon>
        <taxon>eudicotyledons</taxon>
        <taxon>Gunneridae</taxon>
        <taxon>Pentapetalae</taxon>
        <taxon>rosids</taxon>
        <taxon>fabids</taxon>
        <taxon>Malpighiales</taxon>
        <taxon>Rhizophoraceae</taxon>
        <taxon>Rhizophora</taxon>
    </lineage>
</organism>
<accession>A0A2P2MF22</accession>
<reference evidence="1" key="1">
    <citation type="submission" date="2018-02" db="EMBL/GenBank/DDBJ databases">
        <title>Rhizophora mucronata_Transcriptome.</title>
        <authorList>
            <person name="Meera S.P."/>
            <person name="Sreeshan A."/>
            <person name="Augustine A."/>
        </authorList>
    </citation>
    <scope>NUCLEOTIDE SEQUENCE</scope>
    <source>
        <tissue evidence="1">Leaf</tissue>
    </source>
</reference>
<name>A0A2P2MF22_RHIMU</name>
<evidence type="ECO:0000313" key="1">
    <source>
        <dbReference type="EMBL" id="MBX28855.1"/>
    </source>
</evidence>